<dbReference type="InterPro" id="IPR036428">
    <property type="entry name" value="PCD_sf"/>
</dbReference>
<keyword evidence="7" id="KW-1185">Reference proteome</keyword>
<reference evidence="7" key="1">
    <citation type="journal article" date="2006" name="PLoS Biol.">
        <title>Macronuclear genome sequence of the ciliate Tetrahymena thermophila, a model eukaryote.</title>
        <authorList>
            <person name="Eisen J.A."/>
            <person name="Coyne R.S."/>
            <person name="Wu M."/>
            <person name="Wu D."/>
            <person name="Thiagarajan M."/>
            <person name="Wortman J.R."/>
            <person name="Badger J.H."/>
            <person name="Ren Q."/>
            <person name="Amedeo P."/>
            <person name="Jones K.M."/>
            <person name="Tallon L.J."/>
            <person name="Delcher A.L."/>
            <person name="Salzberg S.L."/>
            <person name="Silva J.C."/>
            <person name="Haas B.J."/>
            <person name="Majoros W.H."/>
            <person name="Farzad M."/>
            <person name="Carlton J.M."/>
            <person name="Smith R.K. Jr."/>
            <person name="Garg J."/>
            <person name="Pearlman R.E."/>
            <person name="Karrer K.M."/>
            <person name="Sun L."/>
            <person name="Manning G."/>
            <person name="Elde N.C."/>
            <person name="Turkewitz A.P."/>
            <person name="Asai D.J."/>
            <person name="Wilkes D.E."/>
            <person name="Wang Y."/>
            <person name="Cai H."/>
            <person name="Collins K."/>
            <person name="Stewart B.A."/>
            <person name="Lee S.R."/>
            <person name="Wilamowska K."/>
            <person name="Weinberg Z."/>
            <person name="Ruzzo W.L."/>
            <person name="Wloga D."/>
            <person name="Gaertig J."/>
            <person name="Frankel J."/>
            <person name="Tsao C.-C."/>
            <person name="Gorovsky M.A."/>
            <person name="Keeling P.J."/>
            <person name="Waller R.F."/>
            <person name="Patron N.J."/>
            <person name="Cherry J.M."/>
            <person name="Stover N.A."/>
            <person name="Krieger C.J."/>
            <person name="del Toro C."/>
            <person name="Ryder H.F."/>
            <person name="Williamson S.C."/>
            <person name="Barbeau R.A."/>
            <person name="Hamilton E.P."/>
            <person name="Orias E."/>
        </authorList>
    </citation>
    <scope>NUCLEOTIDE SEQUENCE [LARGE SCALE GENOMIC DNA]</scope>
    <source>
        <strain evidence="7">SB210</strain>
    </source>
</reference>
<proteinExistence type="inferred from homology"/>
<dbReference type="NCBIfam" id="NF002018">
    <property type="entry name" value="PRK00823.1-3"/>
    <property type="match status" value="1"/>
</dbReference>
<dbReference type="STRING" id="312017.Q22BT8"/>
<evidence type="ECO:0000313" key="6">
    <source>
        <dbReference type="EMBL" id="EAR82762.2"/>
    </source>
</evidence>
<dbReference type="KEGG" id="tet:TTHERM_01084290"/>
<dbReference type="Proteomes" id="UP000009168">
    <property type="component" value="Unassembled WGS sequence"/>
</dbReference>
<dbReference type="AlphaFoldDB" id="Q22BT8"/>
<dbReference type="OrthoDB" id="277398at2759"/>
<name>Q22BT8_TETTS</name>
<comment type="catalytic activity">
    <reaction evidence="1">
        <text>(4aS,6R)-4a-hydroxy-L-erythro-5,6,7,8-tetrahydrobiopterin = (6R)-L-erythro-6,7-dihydrobiopterin + H2O</text>
        <dbReference type="Rhea" id="RHEA:11920"/>
        <dbReference type="ChEBI" id="CHEBI:15377"/>
        <dbReference type="ChEBI" id="CHEBI:15642"/>
        <dbReference type="ChEBI" id="CHEBI:43120"/>
        <dbReference type="EC" id="4.2.1.96"/>
    </reaction>
</comment>
<evidence type="ECO:0000256" key="5">
    <source>
        <dbReference type="ARBA" id="ARBA00030497"/>
    </source>
</evidence>
<evidence type="ECO:0000256" key="1">
    <source>
        <dbReference type="ARBA" id="ARBA00001554"/>
    </source>
</evidence>
<dbReference type="HOGENOM" id="CLU_802896_0_0_1"/>
<dbReference type="EMBL" id="GG662531">
    <property type="protein sequence ID" value="EAR82762.2"/>
    <property type="molecule type" value="Genomic_DNA"/>
</dbReference>
<gene>
    <name evidence="6" type="ORF">TTHERM_01084290</name>
</gene>
<dbReference type="Pfam" id="PF01329">
    <property type="entry name" value="Pterin_4a"/>
    <property type="match status" value="1"/>
</dbReference>
<protein>
    <recommendedName>
        <fullName evidence="3">4a-hydroxytetrahydrobiopterin dehydratase</fullName>
        <ecNumber evidence="3">4.2.1.96</ecNumber>
    </recommendedName>
    <alternativeName>
        <fullName evidence="5">4-alpha-hydroxy-tetrahydropterin dehydratase</fullName>
    </alternativeName>
</protein>
<comment type="similarity">
    <text evidence="2">Belongs to the pterin-4-alpha-carbinolamine dehydratase family.</text>
</comment>
<keyword evidence="4" id="KW-0456">Lyase</keyword>
<accession>Q22BT8</accession>
<dbReference type="SUPFAM" id="SSF55248">
    <property type="entry name" value="PCD-like"/>
    <property type="match status" value="1"/>
</dbReference>
<dbReference type="GO" id="GO:0006729">
    <property type="term" value="P:tetrahydrobiopterin biosynthetic process"/>
    <property type="evidence" value="ECO:0007669"/>
    <property type="project" value="InterPro"/>
</dbReference>
<dbReference type="GeneID" id="7830859"/>
<dbReference type="PANTHER" id="PTHR12599:SF0">
    <property type="entry name" value="PTERIN-4-ALPHA-CARBINOLAMINE DEHYDRATASE"/>
    <property type="match status" value="1"/>
</dbReference>
<dbReference type="eggNOG" id="KOG4073">
    <property type="taxonomic scope" value="Eukaryota"/>
</dbReference>
<evidence type="ECO:0000256" key="4">
    <source>
        <dbReference type="ARBA" id="ARBA00023239"/>
    </source>
</evidence>
<evidence type="ECO:0000313" key="7">
    <source>
        <dbReference type="Proteomes" id="UP000009168"/>
    </source>
</evidence>
<dbReference type="PANTHER" id="PTHR12599">
    <property type="entry name" value="PTERIN-4-ALPHA-CARBINOLAMINE DEHYDRATASE"/>
    <property type="match status" value="1"/>
</dbReference>
<dbReference type="RefSeq" id="XP_001030425.2">
    <property type="nucleotide sequence ID" value="XM_001030425.2"/>
</dbReference>
<dbReference type="Gene3D" id="3.30.1360.20">
    <property type="entry name" value="Transcriptional coactivator/pterin dehydratase"/>
    <property type="match status" value="1"/>
</dbReference>
<dbReference type="InterPro" id="IPR001533">
    <property type="entry name" value="Pterin_deHydtase"/>
</dbReference>
<dbReference type="CDD" id="cd00914">
    <property type="entry name" value="PCD_DCoH_subfamily_b"/>
    <property type="match status" value="1"/>
</dbReference>
<dbReference type="HAMAP" id="MF_00434">
    <property type="entry name" value="Pterin_4_alpha"/>
    <property type="match status" value="1"/>
</dbReference>
<sequence length="250" mass="29804">MILISYQQSYYFLIHQLSTQIRQFFFLIQNIQIKQKILLFFVRTQTRKNSLAFQYKKIKQYALSYQKQIFYQVYNFYLQKKYQLNLLDYKQKKSPIFRMLNNIRKQLFSSSSLLPKFNSFKEVHNLPYKKLSVAQMQELLNKVNAGDWKIQGEGQKIRKELKFKDFIQAFSFMNSVAIVAEDMCHHPDWFNVYNNVQINLNTHDVSGLSIRDVILAFAINEIQHQANKPQGLNDVSYLNQQAILSKWNSL</sequence>
<dbReference type="GO" id="GO:0008124">
    <property type="term" value="F:4-alpha-hydroxytetrahydrobiopterin dehydratase activity"/>
    <property type="evidence" value="ECO:0007669"/>
    <property type="project" value="UniProtKB-EC"/>
</dbReference>
<organism evidence="6 7">
    <name type="scientific">Tetrahymena thermophila (strain SB210)</name>
    <dbReference type="NCBI Taxonomy" id="312017"/>
    <lineage>
        <taxon>Eukaryota</taxon>
        <taxon>Sar</taxon>
        <taxon>Alveolata</taxon>
        <taxon>Ciliophora</taxon>
        <taxon>Intramacronucleata</taxon>
        <taxon>Oligohymenophorea</taxon>
        <taxon>Hymenostomatida</taxon>
        <taxon>Tetrahymenina</taxon>
        <taxon>Tetrahymenidae</taxon>
        <taxon>Tetrahymena</taxon>
    </lineage>
</organism>
<evidence type="ECO:0000256" key="3">
    <source>
        <dbReference type="ARBA" id="ARBA00013252"/>
    </source>
</evidence>
<dbReference type="InParanoid" id="Q22BT8"/>
<evidence type="ECO:0000256" key="2">
    <source>
        <dbReference type="ARBA" id="ARBA00006472"/>
    </source>
</evidence>
<dbReference type="EC" id="4.2.1.96" evidence="3"/>